<protein>
    <submittedName>
        <fullName evidence="1">Uncharacterized protein</fullName>
    </submittedName>
</protein>
<organism evidence="1 2">
    <name type="scientific">Aspergillus versicolor CBS 583.65</name>
    <dbReference type="NCBI Taxonomy" id="1036611"/>
    <lineage>
        <taxon>Eukaryota</taxon>
        <taxon>Fungi</taxon>
        <taxon>Dikarya</taxon>
        <taxon>Ascomycota</taxon>
        <taxon>Pezizomycotina</taxon>
        <taxon>Eurotiomycetes</taxon>
        <taxon>Eurotiomycetidae</taxon>
        <taxon>Eurotiales</taxon>
        <taxon>Aspergillaceae</taxon>
        <taxon>Aspergillus</taxon>
        <taxon>Aspergillus subgen. Nidulantes</taxon>
    </lineage>
</organism>
<dbReference type="STRING" id="1036611.A0A1L9Q327"/>
<evidence type="ECO:0000313" key="2">
    <source>
        <dbReference type="Proteomes" id="UP000184073"/>
    </source>
</evidence>
<keyword evidence="2" id="KW-1185">Reference proteome</keyword>
<dbReference type="GeneID" id="63726359"/>
<accession>A0A1L9Q327</accession>
<dbReference type="OrthoDB" id="21502at2759"/>
<name>A0A1L9Q327_ASPVE</name>
<dbReference type="Gene3D" id="3.30.559.10">
    <property type="entry name" value="Chloramphenicol acetyltransferase-like domain"/>
    <property type="match status" value="2"/>
</dbReference>
<dbReference type="EMBL" id="KV878139">
    <property type="protein sequence ID" value="OJJ08174.1"/>
    <property type="molecule type" value="Genomic_DNA"/>
</dbReference>
<dbReference type="VEuPathDB" id="FungiDB:ASPVEDRAFT_34348"/>
<dbReference type="AlphaFoldDB" id="A0A1L9Q327"/>
<dbReference type="Proteomes" id="UP000184073">
    <property type="component" value="Unassembled WGS sequence"/>
</dbReference>
<sequence>MFGLFSSDAPEAPAQVPTDTIIPLNAADDTDVLRSVVVVLSYRFDDVLDPAKLKSSFEKLLDRPGWRKIGARLRLNKENGRLEYHIPERYDEKRPIVTFSHVSHDVSILKHPLASKLPRPTERPAVVGDPNDFDELTCSPGAPKTLNDYLTRDVPQLCLHVVSFTDSTLISISLPHTLTDGTGGAQIYRCWALVLQGRENEIPPFHGYDSDPLATFGEKSSEPYMYAPTLLTGWKKWLFVLYQVYDGWRYRSSSRIVCIPGGYMAAQRKKAIEEIRAETGDDKAFVSDNDVLTAWFTRLEVGHFPRNSNMTVRIMNAFALSAVLGNDHLPSAKAFISNAASEIYTFLTVRDFFTKPLSYAAYAIRRSMMEGGTREQIEALQAVKKQTLAREGHTWPMFGDASMEMMSYSNWTKGKYFETDFSAAIVREGFARETRAEKPGFASMVQFNAWSTKFDLRNLMPIMGKDAAGNYWLQGPLRDVVWKRIERDLKEGKPEYQ</sequence>
<gene>
    <name evidence="1" type="ORF">ASPVEDRAFT_34348</name>
</gene>
<proteinExistence type="predicted"/>
<reference evidence="2" key="1">
    <citation type="journal article" date="2017" name="Genome Biol.">
        <title>Comparative genomics reveals high biological diversity and specific adaptations in the industrially and medically important fungal genus Aspergillus.</title>
        <authorList>
            <person name="de Vries R.P."/>
            <person name="Riley R."/>
            <person name="Wiebenga A."/>
            <person name="Aguilar-Osorio G."/>
            <person name="Amillis S."/>
            <person name="Uchima C.A."/>
            <person name="Anderluh G."/>
            <person name="Asadollahi M."/>
            <person name="Askin M."/>
            <person name="Barry K."/>
            <person name="Battaglia E."/>
            <person name="Bayram O."/>
            <person name="Benocci T."/>
            <person name="Braus-Stromeyer S.A."/>
            <person name="Caldana C."/>
            <person name="Canovas D."/>
            <person name="Cerqueira G.C."/>
            <person name="Chen F."/>
            <person name="Chen W."/>
            <person name="Choi C."/>
            <person name="Clum A."/>
            <person name="Dos Santos R.A."/>
            <person name="Damasio A.R."/>
            <person name="Diallinas G."/>
            <person name="Emri T."/>
            <person name="Fekete E."/>
            <person name="Flipphi M."/>
            <person name="Freyberg S."/>
            <person name="Gallo A."/>
            <person name="Gournas C."/>
            <person name="Habgood R."/>
            <person name="Hainaut M."/>
            <person name="Harispe M.L."/>
            <person name="Henrissat B."/>
            <person name="Hilden K.S."/>
            <person name="Hope R."/>
            <person name="Hossain A."/>
            <person name="Karabika E."/>
            <person name="Karaffa L."/>
            <person name="Karanyi Z."/>
            <person name="Krasevec N."/>
            <person name="Kuo A."/>
            <person name="Kusch H."/>
            <person name="LaButti K."/>
            <person name="Lagendijk E.L."/>
            <person name="Lapidus A."/>
            <person name="Levasseur A."/>
            <person name="Lindquist E."/>
            <person name="Lipzen A."/>
            <person name="Logrieco A.F."/>
            <person name="MacCabe A."/>
            <person name="Maekelae M.R."/>
            <person name="Malavazi I."/>
            <person name="Melin P."/>
            <person name="Meyer V."/>
            <person name="Mielnichuk N."/>
            <person name="Miskei M."/>
            <person name="Molnar A.P."/>
            <person name="Mule G."/>
            <person name="Ngan C.Y."/>
            <person name="Orejas M."/>
            <person name="Orosz E."/>
            <person name="Ouedraogo J.P."/>
            <person name="Overkamp K.M."/>
            <person name="Park H.-S."/>
            <person name="Perrone G."/>
            <person name="Piumi F."/>
            <person name="Punt P.J."/>
            <person name="Ram A.F."/>
            <person name="Ramon A."/>
            <person name="Rauscher S."/>
            <person name="Record E."/>
            <person name="Riano-Pachon D.M."/>
            <person name="Robert V."/>
            <person name="Roehrig J."/>
            <person name="Ruller R."/>
            <person name="Salamov A."/>
            <person name="Salih N.S."/>
            <person name="Samson R.A."/>
            <person name="Sandor E."/>
            <person name="Sanguinetti M."/>
            <person name="Schuetze T."/>
            <person name="Sepcic K."/>
            <person name="Shelest E."/>
            <person name="Sherlock G."/>
            <person name="Sophianopoulou V."/>
            <person name="Squina F.M."/>
            <person name="Sun H."/>
            <person name="Susca A."/>
            <person name="Todd R.B."/>
            <person name="Tsang A."/>
            <person name="Unkles S.E."/>
            <person name="van de Wiele N."/>
            <person name="van Rossen-Uffink D."/>
            <person name="Oliveira J.V."/>
            <person name="Vesth T.C."/>
            <person name="Visser J."/>
            <person name="Yu J.-H."/>
            <person name="Zhou M."/>
            <person name="Andersen M.R."/>
            <person name="Archer D.B."/>
            <person name="Baker S.E."/>
            <person name="Benoit I."/>
            <person name="Brakhage A.A."/>
            <person name="Braus G.H."/>
            <person name="Fischer R."/>
            <person name="Frisvad J.C."/>
            <person name="Goldman G.H."/>
            <person name="Houbraken J."/>
            <person name="Oakley B."/>
            <person name="Pocsi I."/>
            <person name="Scazzocchio C."/>
            <person name="Seiboth B."/>
            <person name="vanKuyk P.A."/>
            <person name="Wortman J."/>
            <person name="Dyer P.S."/>
            <person name="Grigoriev I.V."/>
        </authorList>
    </citation>
    <scope>NUCLEOTIDE SEQUENCE [LARGE SCALE GENOMIC DNA]</scope>
    <source>
        <strain evidence="2">CBS 583.65</strain>
    </source>
</reference>
<dbReference type="RefSeq" id="XP_040673936.1">
    <property type="nucleotide sequence ID" value="XM_040810848.1"/>
</dbReference>
<evidence type="ECO:0000313" key="1">
    <source>
        <dbReference type="EMBL" id="OJJ08174.1"/>
    </source>
</evidence>
<dbReference type="InterPro" id="IPR023213">
    <property type="entry name" value="CAT-like_dom_sf"/>
</dbReference>